<name>A0A850EFZ3_9BACL</name>
<sequence length="178" mass="20743">MNRFLNVLKVTLMLMFISACSQANSNSVAEPEEMLTQKDFITNKVEFYTQDHFRFVEKFTIEGSKAPYTLHFTFVPEVGSAPIKEDIYRSMVDYAWNVNNFFPEIKRYEFQVLWDENVKKEAIKAIMDEEAVRNLIIRYLDLKNAQLGGSGDVSYRSFFSNLTESDEAKRWAEKETGV</sequence>
<evidence type="ECO:0008006" key="4">
    <source>
        <dbReference type="Google" id="ProtNLM"/>
    </source>
</evidence>
<dbReference type="AlphaFoldDB" id="A0A850EFZ3"/>
<dbReference type="EMBL" id="JABWCS010000184">
    <property type="protein sequence ID" value="NUU59336.1"/>
    <property type="molecule type" value="Genomic_DNA"/>
</dbReference>
<dbReference type="Proteomes" id="UP000564806">
    <property type="component" value="Unassembled WGS sequence"/>
</dbReference>
<dbReference type="PROSITE" id="PS51257">
    <property type="entry name" value="PROKAR_LIPOPROTEIN"/>
    <property type="match status" value="1"/>
</dbReference>
<accession>A0A850EFZ3</accession>
<protein>
    <recommendedName>
        <fullName evidence="4">DUF4825 domain-containing protein</fullName>
    </recommendedName>
</protein>
<organism evidence="2 3">
    <name type="scientific">Paenibacillus agri</name>
    <dbReference type="NCBI Taxonomy" id="2744309"/>
    <lineage>
        <taxon>Bacteria</taxon>
        <taxon>Bacillati</taxon>
        <taxon>Bacillota</taxon>
        <taxon>Bacilli</taxon>
        <taxon>Bacillales</taxon>
        <taxon>Paenibacillaceae</taxon>
        <taxon>Paenibacillus</taxon>
    </lineage>
</organism>
<dbReference type="RefSeq" id="WP_175370027.1">
    <property type="nucleotide sequence ID" value="NZ_JABWCS010000184.1"/>
</dbReference>
<evidence type="ECO:0000313" key="2">
    <source>
        <dbReference type="EMBL" id="NUU59336.1"/>
    </source>
</evidence>
<keyword evidence="3" id="KW-1185">Reference proteome</keyword>
<proteinExistence type="predicted"/>
<feature type="chain" id="PRO_5038689526" description="DUF4825 domain-containing protein" evidence="1">
    <location>
        <begin position="24"/>
        <end position="178"/>
    </location>
</feature>
<comment type="caution">
    <text evidence="2">The sequence shown here is derived from an EMBL/GenBank/DDBJ whole genome shotgun (WGS) entry which is preliminary data.</text>
</comment>
<gene>
    <name evidence="2" type="ORF">HPT30_03085</name>
</gene>
<reference evidence="2" key="1">
    <citation type="submission" date="2020-06" db="EMBL/GenBank/DDBJ databases">
        <title>Paenibacillus sp. nov., isolated from soil.</title>
        <authorList>
            <person name="Seo Y.L."/>
        </authorList>
    </citation>
    <scope>NUCLEOTIDE SEQUENCE [LARGE SCALE GENOMIC DNA]</scope>
    <source>
        <strain evidence="2">JW14</strain>
    </source>
</reference>
<keyword evidence="1" id="KW-0732">Signal</keyword>
<feature type="signal peptide" evidence="1">
    <location>
        <begin position="1"/>
        <end position="23"/>
    </location>
</feature>
<evidence type="ECO:0000256" key="1">
    <source>
        <dbReference type="SAM" id="SignalP"/>
    </source>
</evidence>
<evidence type="ECO:0000313" key="3">
    <source>
        <dbReference type="Proteomes" id="UP000564806"/>
    </source>
</evidence>